<keyword evidence="3" id="KW-1185">Reference proteome</keyword>
<name>A0ABN8MVN4_9CNID</name>
<dbReference type="Proteomes" id="UP001159427">
    <property type="component" value="Unassembled WGS sequence"/>
</dbReference>
<evidence type="ECO:0000313" key="2">
    <source>
        <dbReference type="EMBL" id="CAH3034063.1"/>
    </source>
</evidence>
<keyword evidence="1" id="KW-0732">Signal</keyword>
<evidence type="ECO:0000313" key="3">
    <source>
        <dbReference type="Proteomes" id="UP001159427"/>
    </source>
</evidence>
<reference evidence="2 3" key="1">
    <citation type="submission" date="2022-05" db="EMBL/GenBank/DDBJ databases">
        <authorList>
            <consortium name="Genoscope - CEA"/>
            <person name="William W."/>
        </authorList>
    </citation>
    <scope>NUCLEOTIDE SEQUENCE [LARGE SCALE GENOMIC DNA]</scope>
</reference>
<feature type="chain" id="PRO_5046807392" evidence="1">
    <location>
        <begin position="22"/>
        <end position="223"/>
    </location>
</feature>
<protein>
    <submittedName>
        <fullName evidence="2">Uncharacterized protein</fullName>
    </submittedName>
</protein>
<organism evidence="2 3">
    <name type="scientific">Porites evermanni</name>
    <dbReference type="NCBI Taxonomy" id="104178"/>
    <lineage>
        <taxon>Eukaryota</taxon>
        <taxon>Metazoa</taxon>
        <taxon>Cnidaria</taxon>
        <taxon>Anthozoa</taxon>
        <taxon>Hexacorallia</taxon>
        <taxon>Scleractinia</taxon>
        <taxon>Fungiina</taxon>
        <taxon>Poritidae</taxon>
        <taxon>Porites</taxon>
    </lineage>
</organism>
<dbReference type="EMBL" id="CALNXI010000692">
    <property type="protein sequence ID" value="CAH3034063.1"/>
    <property type="molecule type" value="Genomic_DNA"/>
</dbReference>
<feature type="signal peptide" evidence="1">
    <location>
        <begin position="1"/>
        <end position="21"/>
    </location>
</feature>
<accession>A0ABN8MVN4</accession>
<sequence>MEKKLLVLFLLVTGWLSVCWATRGGFRICFKETERSSQCQGPSHTCSGWSYSPAWSQPFRDDTDNRGGGCHYQWRIEAQGTIDPKMEYRLCFRETEGSSQCQGIRSSCTGWTPCPSWTSRFRDDTDNRAGGCRYAWKLESRSPKPKKPIQVCRVCFKEVEGSSQCQGKRQSCSGWSAPGANPSWTLPFRDDTDNRSGGCIYQWFLDCTSMITAIFCPRDSPCN</sequence>
<evidence type="ECO:0000256" key="1">
    <source>
        <dbReference type="SAM" id="SignalP"/>
    </source>
</evidence>
<comment type="caution">
    <text evidence="2">The sequence shown here is derived from an EMBL/GenBank/DDBJ whole genome shotgun (WGS) entry which is preliminary data.</text>
</comment>
<proteinExistence type="predicted"/>
<gene>
    <name evidence="2" type="ORF">PEVE_00039334</name>
</gene>